<evidence type="ECO:0000259" key="1">
    <source>
        <dbReference type="Pfam" id="PF00561"/>
    </source>
</evidence>
<dbReference type="InterPro" id="IPR050266">
    <property type="entry name" value="AB_hydrolase_sf"/>
</dbReference>
<keyword evidence="3" id="KW-1185">Reference proteome</keyword>
<accession>A0ABT6BC34</accession>
<evidence type="ECO:0000313" key="3">
    <source>
        <dbReference type="Proteomes" id="UP001528850"/>
    </source>
</evidence>
<dbReference type="SUPFAM" id="SSF53474">
    <property type="entry name" value="alpha/beta-Hydrolases"/>
    <property type="match status" value="1"/>
</dbReference>
<dbReference type="InterPro" id="IPR000073">
    <property type="entry name" value="AB_hydrolase_1"/>
</dbReference>
<dbReference type="PANTHER" id="PTHR43798:SF33">
    <property type="entry name" value="HYDROLASE, PUTATIVE (AFU_ORTHOLOGUE AFUA_2G14860)-RELATED"/>
    <property type="match status" value="1"/>
</dbReference>
<organism evidence="2 3">
    <name type="scientific">Luteibacter sahnii</name>
    <dbReference type="NCBI Taxonomy" id="3021977"/>
    <lineage>
        <taxon>Bacteria</taxon>
        <taxon>Pseudomonadati</taxon>
        <taxon>Pseudomonadota</taxon>
        <taxon>Gammaproteobacteria</taxon>
        <taxon>Lysobacterales</taxon>
        <taxon>Rhodanobacteraceae</taxon>
        <taxon>Luteibacter</taxon>
    </lineage>
</organism>
<dbReference type="Proteomes" id="UP001528850">
    <property type="component" value="Unassembled WGS sequence"/>
</dbReference>
<reference evidence="2 3" key="1">
    <citation type="journal article" date="2024" name="Curr. Microbiol.">
        <title>Luteibacter sahnii sp. nov., A Novel Yellow-Colored Xanthomonadin Pigment Producing Probiotic Bacterium from Healthy Rice Seed Microbiome.</title>
        <authorList>
            <person name="Jaiswal G."/>
            <person name="Rana R."/>
            <person name="Nayak P.K."/>
            <person name="Chouhan R."/>
            <person name="Gandhi S.G."/>
            <person name="Patel H.K."/>
            <person name="Patil P.B."/>
        </authorList>
    </citation>
    <scope>NUCLEOTIDE SEQUENCE [LARGE SCALE GENOMIC DNA]</scope>
    <source>
        <strain evidence="2 3">PPL201</strain>
    </source>
</reference>
<gene>
    <name evidence="2" type="ORF">P3W24_11765</name>
</gene>
<dbReference type="Pfam" id="PF00561">
    <property type="entry name" value="Abhydrolase_1"/>
    <property type="match status" value="1"/>
</dbReference>
<dbReference type="InterPro" id="IPR029058">
    <property type="entry name" value="AB_hydrolase_fold"/>
</dbReference>
<keyword evidence="2" id="KW-0378">Hydrolase</keyword>
<name>A0ABT6BC34_9GAMM</name>
<dbReference type="PANTHER" id="PTHR43798">
    <property type="entry name" value="MONOACYLGLYCEROL LIPASE"/>
    <property type="match status" value="1"/>
</dbReference>
<protein>
    <submittedName>
        <fullName evidence="2">Alpha/beta fold hydrolase</fullName>
    </submittedName>
</protein>
<proteinExistence type="predicted"/>
<dbReference type="EMBL" id="JARJJS010000002">
    <property type="protein sequence ID" value="MDF4025642.1"/>
    <property type="molecule type" value="Genomic_DNA"/>
</dbReference>
<sequence length="253" mass="27442">MRIPVIYVHGFIGHLRFAELSTGLDPDDVWMPDLLGFGTYGYADPGRMSVAHQAEHLATWIERHVGLDPAIVVGHSAGAAVVMRYAREHPERIAALVSAEGNLAPSDAFLSSRLAPMAPADVVRWLAQTRQSPGSLMTSDACRLNDAALDRLKEWLDHQPAEVIHAAARAALLETLRPAYVSDVAEVMATIPTFLMRGERTPPGLGVTPRVNELAQASFTVPNAGHAMVLENPEGVGWAVAEVVAWVRRRPAR</sequence>
<dbReference type="Gene3D" id="3.40.50.1820">
    <property type="entry name" value="alpha/beta hydrolase"/>
    <property type="match status" value="1"/>
</dbReference>
<feature type="domain" description="AB hydrolase-1" evidence="1">
    <location>
        <begin position="4"/>
        <end position="132"/>
    </location>
</feature>
<dbReference type="GO" id="GO:0016787">
    <property type="term" value="F:hydrolase activity"/>
    <property type="evidence" value="ECO:0007669"/>
    <property type="project" value="UniProtKB-KW"/>
</dbReference>
<evidence type="ECO:0000313" key="2">
    <source>
        <dbReference type="EMBL" id="MDF4025642.1"/>
    </source>
</evidence>
<comment type="caution">
    <text evidence="2">The sequence shown here is derived from an EMBL/GenBank/DDBJ whole genome shotgun (WGS) entry which is preliminary data.</text>
</comment>